<dbReference type="AlphaFoldDB" id="A0A7G7BVH1"/>
<dbReference type="InterPro" id="IPR024344">
    <property type="entry name" value="MDMPI_metal-binding"/>
</dbReference>
<dbReference type="InterPro" id="IPR034660">
    <property type="entry name" value="DinB/YfiT-like"/>
</dbReference>
<reference evidence="3" key="1">
    <citation type="submission" date="2019-10" db="EMBL/GenBank/DDBJ databases">
        <title>Antimicrobial potential of Antarctic Bacteria.</title>
        <authorList>
            <person name="Benaud N."/>
            <person name="Edwards R.J."/>
            <person name="Ferrari B.C."/>
        </authorList>
    </citation>
    <scope>NUCLEOTIDE SEQUENCE [LARGE SCALE GENOMIC DNA]</scope>
    <source>
        <strain evidence="3">NBSH44</strain>
    </source>
</reference>
<dbReference type="NCBIfam" id="TIGR03086">
    <property type="entry name" value="TIGR03086 family metal-binding protein"/>
    <property type="match status" value="1"/>
</dbReference>
<dbReference type="GO" id="GO:0046872">
    <property type="term" value="F:metal ion binding"/>
    <property type="evidence" value="ECO:0007669"/>
    <property type="project" value="InterPro"/>
</dbReference>
<proteinExistence type="predicted"/>
<dbReference type="Gene3D" id="1.20.120.450">
    <property type="entry name" value="dinb family like domain"/>
    <property type="match status" value="1"/>
</dbReference>
<protein>
    <submittedName>
        <fullName evidence="2">TIGR03086 family protein</fullName>
    </submittedName>
</protein>
<keyword evidence="3" id="KW-1185">Reference proteome</keyword>
<dbReference type="KEGG" id="sfiy:F0344_20715"/>
<dbReference type="Pfam" id="PF11716">
    <property type="entry name" value="MDMPI_N"/>
    <property type="match status" value="1"/>
</dbReference>
<name>A0A7G7BVH1_9ACTN</name>
<feature type="domain" description="Mycothiol-dependent maleylpyruvate isomerase metal-binding" evidence="1">
    <location>
        <begin position="8"/>
        <end position="125"/>
    </location>
</feature>
<evidence type="ECO:0000313" key="2">
    <source>
        <dbReference type="EMBL" id="QNE79336.1"/>
    </source>
</evidence>
<dbReference type="SUPFAM" id="SSF109854">
    <property type="entry name" value="DinB/YfiT-like putative metalloenzymes"/>
    <property type="match status" value="1"/>
</dbReference>
<dbReference type="Proteomes" id="UP000515307">
    <property type="component" value="Chromosome"/>
</dbReference>
<organism evidence="2 3">
    <name type="scientific">Streptomyces finlayi</name>
    <dbReference type="NCBI Taxonomy" id="67296"/>
    <lineage>
        <taxon>Bacteria</taxon>
        <taxon>Bacillati</taxon>
        <taxon>Actinomycetota</taxon>
        <taxon>Actinomycetes</taxon>
        <taxon>Kitasatosporales</taxon>
        <taxon>Streptomycetaceae</taxon>
        <taxon>Streptomyces</taxon>
    </lineage>
</organism>
<dbReference type="InterPro" id="IPR017520">
    <property type="entry name" value="CHP03086"/>
</dbReference>
<dbReference type="RefSeq" id="WP_185302796.1">
    <property type="nucleotide sequence ID" value="NZ_CP045702.1"/>
</dbReference>
<sequence length="190" mass="19839">MQKMSELLAAARAQALPVVAGIDDERLGDPTPCSEYDVRALLNHLFHVVVNFQALAAKQPTDFGLTPDVVTGDWRGAFARETGQLVTAWDASGAEDGVAGAMGLPARTVGLMVLGDLTVHAWDLARATGQDFLPAGAAVDEAGPAFAALAPQAREGKMFGEPVPVPAGASAFEQLLALTGRDPGWRPPRV</sequence>
<dbReference type="InterPro" id="IPR017517">
    <property type="entry name" value="Maleyloyr_isom"/>
</dbReference>
<dbReference type="NCBIfam" id="TIGR03083">
    <property type="entry name" value="maleylpyruvate isomerase family mycothiol-dependent enzyme"/>
    <property type="match status" value="1"/>
</dbReference>
<dbReference type="EMBL" id="CP045702">
    <property type="protein sequence ID" value="QNE79336.1"/>
    <property type="molecule type" value="Genomic_DNA"/>
</dbReference>
<evidence type="ECO:0000259" key="1">
    <source>
        <dbReference type="Pfam" id="PF11716"/>
    </source>
</evidence>
<accession>A0A7G7BVH1</accession>
<gene>
    <name evidence="2" type="ORF">F0344_20715</name>
</gene>
<evidence type="ECO:0000313" key="3">
    <source>
        <dbReference type="Proteomes" id="UP000515307"/>
    </source>
</evidence>